<comment type="caution">
    <text evidence="6">The sequence shown here is derived from an EMBL/GenBank/DDBJ whole genome shotgun (WGS) entry which is preliminary data.</text>
</comment>
<dbReference type="CDD" id="cd01115">
    <property type="entry name" value="SLC13_permease"/>
    <property type="match status" value="1"/>
</dbReference>
<dbReference type="RefSeq" id="WP_147097618.1">
    <property type="nucleotide sequence ID" value="NZ_VOOS01000001.1"/>
</dbReference>
<evidence type="ECO:0000313" key="7">
    <source>
        <dbReference type="Proteomes" id="UP000321721"/>
    </source>
</evidence>
<feature type="transmembrane region" description="Helical" evidence="5">
    <location>
        <begin position="272"/>
        <end position="293"/>
    </location>
</feature>
<dbReference type="EMBL" id="VOOS01000001">
    <property type="protein sequence ID" value="TXB66726.1"/>
    <property type="molecule type" value="Genomic_DNA"/>
</dbReference>
<feature type="transmembrane region" description="Helical" evidence="5">
    <location>
        <begin position="124"/>
        <end position="150"/>
    </location>
</feature>
<keyword evidence="3 5" id="KW-1133">Transmembrane helix</keyword>
<feature type="transmembrane region" description="Helical" evidence="5">
    <location>
        <begin position="472"/>
        <end position="494"/>
    </location>
</feature>
<feature type="transmembrane region" description="Helical" evidence="5">
    <location>
        <begin position="39"/>
        <end position="65"/>
    </location>
</feature>
<dbReference type="GO" id="GO:0005886">
    <property type="term" value="C:plasma membrane"/>
    <property type="evidence" value="ECO:0007669"/>
    <property type="project" value="TreeGrafter"/>
</dbReference>
<accession>A0A5C6RVZ8</accession>
<dbReference type="GO" id="GO:1905039">
    <property type="term" value="P:carboxylic acid transmembrane transport"/>
    <property type="evidence" value="ECO:0007669"/>
    <property type="project" value="UniProtKB-ARBA"/>
</dbReference>
<evidence type="ECO:0000313" key="6">
    <source>
        <dbReference type="EMBL" id="TXB66726.1"/>
    </source>
</evidence>
<keyword evidence="4 5" id="KW-0472">Membrane</keyword>
<dbReference type="OrthoDB" id="9766267at2"/>
<evidence type="ECO:0000256" key="1">
    <source>
        <dbReference type="ARBA" id="ARBA00004141"/>
    </source>
</evidence>
<keyword evidence="7" id="KW-1185">Reference proteome</keyword>
<dbReference type="PANTHER" id="PTHR10283">
    <property type="entry name" value="SOLUTE CARRIER FAMILY 13 MEMBER"/>
    <property type="match status" value="1"/>
</dbReference>
<feature type="transmembrane region" description="Helical" evidence="5">
    <location>
        <begin position="348"/>
        <end position="370"/>
    </location>
</feature>
<feature type="transmembrane region" description="Helical" evidence="5">
    <location>
        <begin position="213"/>
        <end position="238"/>
    </location>
</feature>
<evidence type="ECO:0000256" key="2">
    <source>
        <dbReference type="ARBA" id="ARBA00022692"/>
    </source>
</evidence>
<sequence>MILSLHKKKGLLGILTIILAVIVYHLIPEEFGQAQIMASIVVVMAMCWVFEILPIPVTSLLPLVLFPVFEIMNAKATASFYGKDMIFLFLGGLILAKALQVSNLHQRIALHILNIIGSQPSRLVLGFMITTAFLSMWISNTSSVMVMMPIAISIIEQIKSNEQQHKMVSKLAVSMMLGIAYSADIGGMATLIGTPPNMVFMEMYHEMFPNLSVVSFSQWLMLGIPLSLMFLGTGWLLLTKVIFRIPKVNLFESKNIVKNQLKNLGKITQDELLAGIVFGTAILLWVTGSDIRFSDNFNIKGWRSLYSLEMVTDASVAIGTAVLLFIIPSKKRKNEMLLKWEHLKDLPWGILFLFGGGFALAGGFEASGLSKLIGNLFTNVDVNSPIFLVVIVCFLLTFLTEITSNTATTNLVLPILAKASIVLGIDPRILMIPATLSASCAFMMPVASPTQAIIFGSGYVKIKQMVRAGILFNLLGIIVVTLTFYLLANFVFGISI</sequence>
<dbReference type="NCBIfam" id="TIGR00785">
    <property type="entry name" value="dass"/>
    <property type="match status" value="1"/>
</dbReference>
<evidence type="ECO:0000256" key="5">
    <source>
        <dbReference type="SAM" id="Phobius"/>
    </source>
</evidence>
<dbReference type="AlphaFoldDB" id="A0A5C6RVZ8"/>
<evidence type="ECO:0000256" key="3">
    <source>
        <dbReference type="ARBA" id="ARBA00022989"/>
    </source>
</evidence>
<dbReference type="Proteomes" id="UP000321721">
    <property type="component" value="Unassembled WGS sequence"/>
</dbReference>
<comment type="subcellular location">
    <subcellularLocation>
        <location evidence="1">Membrane</location>
        <topology evidence="1">Multi-pass membrane protein</topology>
    </subcellularLocation>
</comment>
<gene>
    <name evidence="6" type="ORF">FRY74_00655</name>
</gene>
<reference evidence="6 7" key="1">
    <citation type="submission" date="2019-08" db="EMBL/GenBank/DDBJ databases">
        <title>Genome of Vicingus serpentipes NCIMB 15042.</title>
        <authorList>
            <person name="Bowman J.P."/>
        </authorList>
    </citation>
    <scope>NUCLEOTIDE SEQUENCE [LARGE SCALE GENOMIC DNA]</scope>
    <source>
        <strain evidence="6 7">NCIMB 15042</strain>
    </source>
</reference>
<feature type="transmembrane region" description="Helical" evidence="5">
    <location>
        <begin position="382"/>
        <end position="399"/>
    </location>
</feature>
<dbReference type="Pfam" id="PF00939">
    <property type="entry name" value="Na_sulph_symp"/>
    <property type="match status" value="1"/>
</dbReference>
<dbReference type="PANTHER" id="PTHR10283:SF82">
    <property type="entry name" value="SOLUTE CARRIER FAMILY 13 MEMBER 2"/>
    <property type="match status" value="1"/>
</dbReference>
<organism evidence="6 7">
    <name type="scientific">Vicingus serpentipes</name>
    <dbReference type="NCBI Taxonomy" id="1926625"/>
    <lineage>
        <taxon>Bacteria</taxon>
        <taxon>Pseudomonadati</taxon>
        <taxon>Bacteroidota</taxon>
        <taxon>Flavobacteriia</taxon>
        <taxon>Flavobacteriales</taxon>
        <taxon>Vicingaceae</taxon>
        <taxon>Vicingus</taxon>
    </lineage>
</organism>
<dbReference type="InterPro" id="IPR001898">
    <property type="entry name" value="SLC13A/DASS"/>
</dbReference>
<feature type="transmembrane region" description="Helical" evidence="5">
    <location>
        <begin position="305"/>
        <end position="327"/>
    </location>
</feature>
<feature type="transmembrane region" description="Helical" evidence="5">
    <location>
        <begin position="171"/>
        <end position="193"/>
    </location>
</feature>
<dbReference type="GO" id="GO:0008514">
    <property type="term" value="F:organic anion transmembrane transporter activity"/>
    <property type="evidence" value="ECO:0007669"/>
    <property type="project" value="UniProtKB-ARBA"/>
</dbReference>
<evidence type="ECO:0000256" key="4">
    <source>
        <dbReference type="ARBA" id="ARBA00023136"/>
    </source>
</evidence>
<protein>
    <submittedName>
        <fullName evidence="6">DASS family sodium-coupled anion symporter</fullName>
    </submittedName>
</protein>
<keyword evidence="2 5" id="KW-0812">Transmembrane</keyword>
<name>A0A5C6RVZ8_9FLAO</name>
<feature type="transmembrane region" description="Helical" evidence="5">
    <location>
        <begin position="10"/>
        <end position="27"/>
    </location>
</feature>
<proteinExistence type="predicted"/>